<feature type="non-terminal residue" evidence="3">
    <location>
        <position position="1"/>
    </location>
</feature>
<dbReference type="EMBL" id="JACYCD010000341">
    <property type="protein sequence ID" value="KAF8696480.1"/>
    <property type="molecule type" value="Genomic_DNA"/>
</dbReference>
<protein>
    <recommendedName>
        <fullName evidence="2">AMP-dependent synthetase/ligase domain-containing protein</fullName>
    </recommendedName>
</protein>
<evidence type="ECO:0000313" key="3">
    <source>
        <dbReference type="EMBL" id="KAF8696480.1"/>
    </source>
</evidence>
<sequence length="603" mass="65850">MSPEPAVSYPDVHPGPSDADPLTDDELSLLLAIPRAAESTPNSTLFRLPLGPHPSMGFVDTTCAEVRSIVARLASTWKTKLSELLRKPDESGCEWSIGPGTTICIMVEPSFHGIFHLLAFWAIGCTVQFVSVSDPSVGIDQLNECECKVMVCSGFDEEWIIARGSEFNGVIVSLPEKEQAHILVKNEKHGHVGHGAPPPWPVPQRPTPALILQSSGTTGKPKILRFSLYYYTIGLEYNCRATPVAFVHFANFHVLRFDPSVFVDWAKTLDVGAITCSSGLVRQIPAAMLETHAEFFRSLFSFAFTGSSLDCASSSVFERLGIFITNIYGSSEFGRILNSSNAPYTHLRPWGDTPAPLVRAISEYASDGTRYVELWISCKTSLRLSHHLSNGGVPVKLEPFPGDGPHKGEPAINLEDIFQERTIVNESNSKIETVYIHAGRHSDQLRLSGKGYGNIDAASYEAALMSELSSRMGQSDCCYPWTIDAVQLFGGNMPCTALIVQLGSDPGLAEPSGTDLLQDFVAGPLYKSVVETNQTLGFISAQRVHPGKRMLLIGSSGTILHGPDVERLSGSCPLSVTHKRTPKRWENVCKFKPWLDGLDFSEP</sequence>
<comment type="caution">
    <text evidence="3">The sequence shown here is derived from an EMBL/GenBank/DDBJ whole genome shotgun (WGS) entry which is preliminary data.</text>
</comment>
<feature type="region of interest" description="Disordered" evidence="1">
    <location>
        <begin position="1"/>
        <end position="20"/>
    </location>
</feature>
<feature type="domain" description="AMP-dependent synthetase/ligase" evidence="2">
    <location>
        <begin position="97"/>
        <end position="222"/>
    </location>
</feature>
<dbReference type="OrthoDB" id="3220340at2759"/>
<dbReference type="Proteomes" id="UP000602905">
    <property type="component" value="Unassembled WGS sequence"/>
</dbReference>
<name>A0A8H7LQK7_9AGAM</name>
<dbReference type="InterPro" id="IPR000873">
    <property type="entry name" value="AMP-dep_synth/lig_dom"/>
</dbReference>
<organism evidence="3 4">
    <name type="scientific">Rhizoctonia solani</name>
    <dbReference type="NCBI Taxonomy" id="456999"/>
    <lineage>
        <taxon>Eukaryota</taxon>
        <taxon>Fungi</taxon>
        <taxon>Dikarya</taxon>
        <taxon>Basidiomycota</taxon>
        <taxon>Agaricomycotina</taxon>
        <taxon>Agaricomycetes</taxon>
        <taxon>Cantharellales</taxon>
        <taxon>Ceratobasidiaceae</taxon>
        <taxon>Rhizoctonia</taxon>
    </lineage>
</organism>
<proteinExistence type="predicted"/>
<dbReference type="InterPro" id="IPR042099">
    <property type="entry name" value="ANL_N_sf"/>
</dbReference>
<evidence type="ECO:0000259" key="2">
    <source>
        <dbReference type="Pfam" id="PF00501"/>
    </source>
</evidence>
<accession>A0A8H7LQK7</accession>
<evidence type="ECO:0000313" key="4">
    <source>
        <dbReference type="Proteomes" id="UP000602905"/>
    </source>
</evidence>
<dbReference type="SUPFAM" id="SSF56801">
    <property type="entry name" value="Acetyl-CoA synthetase-like"/>
    <property type="match status" value="1"/>
</dbReference>
<reference evidence="3" key="1">
    <citation type="submission" date="2020-09" db="EMBL/GenBank/DDBJ databases">
        <title>Comparative genome analyses of four rice-infecting Rhizoctonia solani isolates reveal extensive enrichment of homogalacturonan modification genes.</title>
        <authorList>
            <person name="Lee D.-Y."/>
            <person name="Jeon J."/>
            <person name="Kim K.-T."/>
            <person name="Cheong K."/>
            <person name="Song H."/>
            <person name="Choi G."/>
            <person name="Ko J."/>
            <person name="Opiyo S.O."/>
            <person name="Zuo S."/>
            <person name="Madhav S."/>
            <person name="Lee Y.-H."/>
            <person name="Wang G.-L."/>
        </authorList>
    </citation>
    <scope>NUCLEOTIDE SEQUENCE</scope>
    <source>
        <strain evidence="3">AG1-IA WGL</strain>
    </source>
</reference>
<dbReference type="Gene3D" id="3.40.50.12780">
    <property type="entry name" value="N-terminal domain of ligase-like"/>
    <property type="match status" value="1"/>
</dbReference>
<dbReference type="Pfam" id="PF00501">
    <property type="entry name" value="AMP-binding"/>
    <property type="match status" value="1"/>
</dbReference>
<dbReference type="AlphaFoldDB" id="A0A8H7LQK7"/>
<evidence type="ECO:0000256" key="1">
    <source>
        <dbReference type="SAM" id="MobiDB-lite"/>
    </source>
</evidence>
<dbReference type="InterPro" id="IPR020845">
    <property type="entry name" value="AMP-binding_CS"/>
</dbReference>
<gene>
    <name evidence="3" type="ORF">RHS03_07860</name>
</gene>
<dbReference type="PROSITE" id="PS00455">
    <property type="entry name" value="AMP_BINDING"/>
    <property type="match status" value="1"/>
</dbReference>